<dbReference type="Proteomes" id="UP001597018">
    <property type="component" value="Unassembled WGS sequence"/>
</dbReference>
<evidence type="ECO:0000256" key="10">
    <source>
        <dbReference type="ARBA" id="ARBA00022741"/>
    </source>
</evidence>
<keyword evidence="14" id="KW-0460">Magnesium</keyword>
<evidence type="ECO:0000256" key="23">
    <source>
        <dbReference type="SAM" id="Phobius"/>
    </source>
</evidence>
<dbReference type="SMART" id="SM00387">
    <property type="entry name" value="HATPase_c"/>
    <property type="match status" value="1"/>
</dbReference>
<evidence type="ECO:0000313" key="28">
    <source>
        <dbReference type="Proteomes" id="UP001597018"/>
    </source>
</evidence>
<dbReference type="GO" id="GO:0005524">
    <property type="term" value="F:ATP binding"/>
    <property type="evidence" value="ECO:0007669"/>
    <property type="project" value="UniProtKB-KW"/>
</dbReference>
<dbReference type="PRINTS" id="PR00344">
    <property type="entry name" value="BCTRLSENSOR"/>
</dbReference>
<dbReference type="CDD" id="cd06225">
    <property type="entry name" value="HAMP"/>
    <property type="match status" value="1"/>
</dbReference>
<organism evidence="27 28">
    <name type="scientific">Saccharopolyspora rosea</name>
    <dbReference type="NCBI Taxonomy" id="524884"/>
    <lineage>
        <taxon>Bacteria</taxon>
        <taxon>Bacillati</taxon>
        <taxon>Actinomycetota</taxon>
        <taxon>Actinomycetes</taxon>
        <taxon>Pseudonocardiales</taxon>
        <taxon>Pseudonocardiaceae</taxon>
        <taxon>Saccharopolyspora</taxon>
    </lineage>
</organism>
<dbReference type="CDD" id="cd00075">
    <property type="entry name" value="HATPase"/>
    <property type="match status" value="1"/>
</dbReference>
<dbReference type="InterPro" id="IPR003661">
    <property type="entry name" value="HisK_dim/P_dom"/>
</dbReference>
<dbReference type="SUPFAM" id="SSF55874">
    <property type="entry name" value="ATPase domain of HSP90 chaperone/DNA topoisomerase II/histidine kinase"/>
    <property type="match status" value="1"/>
</dbReference>
<evidence type="ECO:0000256" key="3">
    <source>
        <dbReference type="ARBA" id="ARBA00001946"/>
    </source>
</evidence>
<keyword evidence="17" id="KW-0902">Two-component regulatory system</keyword>
<evidence type="ECO:0000259" key="26">
    <source>
        <dbReference type="PROSITE" id="PS50885"/>
    </source>
</evidence>
<dbReference type="CDD" id="cd00082">
    <property type="entry name" value="HisKA"/>
    <property type="match status" value="1"/>
</dbReference>
<reference evidence="28" key="1">
    <citation type="journal article" date="2019" name="Int. J. Syst. Evol. Microbiol.">
        <title>The Global Catalogue of Microorganisms (GCM) 10K type strain sequencing project: providing services to taxonomists for standard genome sequencing and annotation.</title>
        <authorList>
            <consortium name="The Broad Institute Genomics Platform"/>
            <consortium name="The Broad Institute Genome Sequencing Center for Infectious Disease"/>
            <person name="Wu L."/>
            <person name="Ma J."/>
        </authorList>
    </citation>
    <scope>NUCLEOTIDE SEQUENCE [LARGE SCALE GENOMIC DNA]</scope>
    <source>
        <strain evidence="28">CCUG 56401</strain>
    </source>
</reference>
<evidence type="ECO:0000256" key="1">
    <source>
        <dbReference type="ARBA" id="ARBA00000085"/>
    </source>
</evidence>
<comment type="caution">
    <text evidence="27">The sequence shown here is derived from an EMBL/GenBank/DDBJ whole genome shotgun (WGS) entry which is preliminary data.</text>
</comment>
<dbReference type="EMBL" id="JBHTIW010000003">
    <property type="protein sequence ID" value="MFD0919432.1"/>
    <property type="molecule type" value="Genomic_DNA"/>
</dbReference>
<dbReference type="InterPro" id="IPR003660">
    <property type="entry name" value="HAMP_dom"/>
</dbReference>
<dbReference type="SUPFAM" id="SSF47384">
    <property type="entry name" value="Homodimeric domain of signal transducing histidine kinase"/>
    <property type="match status" value="1"/>
</dbReference>
<dbReference type="Pfam" id="PF00512">
    <property type="entry name" value="HisKA"/>
    <property type="match status" value="1"/>
</dbReference>
<dbReference type="Pfam" id="PF02518">
    <property type="entry name" value="HATPase_c"/>
    <property type="match status" value="1"/>
</dbReference>
<proteinExistence type="predicted"/>
<keyword evidence="9 23" id="KW-0812">Transmembrane</keyword>
<dbReference type="InterPro" id="IPR004358">
    <property type="entry name" value="Sig_transdc_His_kin-like_C"/>
</dbReference>
<evidence type="ECO:0000256" key="16">
    <source>
        <dbReference type="ARBA" id="ARBA00022989"/>
    </source>
</evidence>
<dbReference type="RefSeq" id="WP_263252774.1">
    <property type="nucleotide sequence ID" value="NZ_CP102826.1"/>
</dbReference>
<keyword evidence="12" id="KW-0378">Hydrolase</keyword>
<feature type="transmembrane region" description="Helical" evidence="23">
    <location>
        <begin position="156"/>
        <end position="180"/>
    </location>
</feature>
<dbReference type="InterPro" id="IPR005467">
    <property type="entry name" value="His_kinase_dom"/>
</dbReference>
<dbReference type="InterPro" id="IPR036890">
    <property type="entry name" value="HATPase_C_sf"/>
</dbReference>
<dbReference type="PROSITE" id="PS50109">
    <property type="entry name" value="HIS_KIN"/>
    <property type="match status" value="1"/>
</dbReference>
<keyword evidence="11" id="KW-0418">Kinase</keyword>
<keyword evidence="19" id="KW-0843">Virulence</keyword>
<dbReference type="SMART" id="SM00388">
    <property type="entry name" value="HisKA"/>
    <property type="match status" value="1"/>
</dbReference>
<dbReference type="InterPro" id="IPR036097">
    <property type="entry name" value="HisK_dim/P_sf"/>
</dbReference>
<evidence type="ECO:0000256" key="11">
    <source>
        <dbReference type="ARBA" id="ARBA00022777"/>
    </source>
</evidence>
<evidence type="ECO:0000256" key="6">
    <source>
        <dbReference type="ARBA" id="ARBA00022475"/>
    </source>
</evidence>
<evidence type="ECO:0000313" key="27">
    <source>
        <dbReference type="EMBL" id="MFD0919432.1"/>
    </source>
</evidence>
<keyword evidence="7" id="KW-0597">Phosphoprotein</keyword>
<feature type="domain" description="HAMP" evidence="26">
    <location>
        <begin position="177"/>
        <end position="229"/>
    </location>
</feature>
<evidence type="ECO:0000259" key="25">
    <source>
        <dbReference type="PROSITE" id="PS50109"/>
    </source>
</evidence>
<keyword evidence="20" id="KW-0464">Manganese</keyword>
<evidence type="ECO:0000256" key="4">
    <source>
        <dbReference type="ARBA" id="ARBA00004651"/>
    </source>
</evidence>
<comment type="catalytic activity">
    <reaction evidence="1">
        <text>ATP + protein L-histidine = ADP + protein N-phospho-L-histidine.</text>
        <dbReference type="EC" id="2.7.13.3"/>
    </reaction>
</comment>
<dbReference type="Gene3D" id="3.30.565.10">
    <property type="entry name" value="Histidine kinase-like ATPase, C-terminal domain"/>
    <property type="match status" value="1"/>
</dbReference>
<evidence type="ECO:0000256" key="7">
    <source>
        <dbReference type="ARBA" id="ARBA00022553"/>
    </source>
</evidence>
<dbReference type="PANTHER" id="PTHR44936:SF9">
    <property type="entry name" value="SENSOR PROTEIN CREC"/>
    <property type="match status" value="1"/>
</dbReference>
<comment type="subcellular location">
    <subcellularLocation>
        <location evidence="4">Cell membrane</location>
        <topology evidence="4">Multi-pass membrane protein</topology>
    </subcellularLocation>
</comment>
<dbReference type="SUPFAM" id="SSF158472">
    <property type="entry name" value="HAMP domain-like"/>
    <property type="match status" value="1"/>
</dbReference>
<protein>
    <recommendedName>
        <fullName evidence="21">Signal transduction histidine-protein kinase/phosphatase MprB</fullName>
        <ecNumber evidence="5">2.7.13.3</ecNumber>
    </recommendedName>
    <alternativeName>
        <fullName evidence="22">Mycobacterial persistence regulator B</fullName>
    </alternativeName>
</protein>
<dbReference type="InterPro" id="IPR050980">
    <property type="entry name" value="2C_sensor_his_kinase"/>
</dbReference>
<dbReference type="SMART" id="SM00304">
    <property type="entry name" value="HAMP"/>
    <property type="match status" value="1"/>
</dbReference>
<evidence type="ECO:0000256" key="21">
    <source>
        <dbReference type="ARBA" id="ARBA00040454"/>
    </source>
</evidence>
<evidence type="ECO:0000256" key="2">
    <source>
        <dbReference type="ARBA" id="ARBA00001936"/>
    </source>
</evidence>
<dbReference type="PANTHER" id="PTHR44936">
    <property type="entry name" value="SENSOR PROTEIN CREC"/>
    <property type="match status" value="1"/>
</dbReference>
<evidence type="ECO:0000256" key="18">
    <source>
        <dbReference type="ARBA" id="ARBA00023016"/>
    </source>
</evidence>
<evidence type="ECO:0000256" key="17">
    <source>
        <dbReference type="ARBA" id="ARBA00023012"/>
    </source>
</evidence>
<evidence type="ECO:0000256" key="15">
    <source>
        <dbReference type="ARBA" id="ARBA00022912"/>
    </source>
</evidence>
<evidence type="ECO:0000256" key="9">
    <source>
        <dbReference type="ARBA" id="ARBA00022692"/>
    </source>
</evidence>
<feature type="domain" description="Histidine kinase" evidence="25">
    <location>
        <begin position="244"/>
        <end position="453"/>
    </location>
</feature>
<dbReference type="Pfam" id="PF00672">
    <property type="entry name" value="HAMP"/>
    <property type="match status" value="1"/>
</dbReference>
<keyword evidence="10" id="KW-0547">Nucleotide-binding</keyword>
<evidence type="ECO:0000256" key="8">
    <source>
        <dbReference type="ARBA" id="ARBA00022679"/>
    </source>
</evidence>
<keyword evidence="8" id="KW-0808">Transferase</keyword>
<feature type="chain" id="PRO_5046046999" description="Signal transduction histidine-protein kinase/phosphatase MprB" evidence="24">
    <location>
        <begin position="24"/>
        <end position="461"/>
    </location>
</feature>
<evidence type="ECO:0000256" key="5">
    <source>
        <dbReference type="ARBA" id="ARBA00012438"/>
    </source>
</evidence>
<comment type="cofactor">
    <cofactor evidence="2">
        <name>Mn(2+)</name>
        <dbReference type="ChEBI" id="CHEBI:29035"/>
    </cofactor>
</comment>
<keyword evidence="16 23" id="KW-1133">Transmembrane helix</keyword>
<sequence>MFAFLLVSMVAVATATIAGYATARSSLLAADQNSAVAEVRQRVTALAPDLTYPPDQSSLDALAAQLPTGATVVYHDLRTPGTPLDPAISAQLQAAVRTRSRVEVQRVGTPRGPALVIGMPVLTRRSSAASVPSGVEVYVVHDLSAIQQQINTQARMAWLTGVLAVPLAVLVALLSARGVLRPVRELRRATIRLSDGDLTARLQVRGNDELAELASTFNNTAAELERIVAELRRMEADARRFVADVSHELRTPLSAMVAVTDILEREASHLPDDAARSAQLIVRETRRLARLAEDLIEVSRFDAGSAQLVQEYTDVGEAVRATLDARRWTDAVQLELPNGVFARLDRRRLDVIVANLVGNALRHGRPPVSVVLRDTEDQVELEVTDHGPGLSPEVQPHVFDRFYKADVARSRSESSGLGLAIAQANARLHGGDIQAGNLPEGGARFVLRLPRHDGAGGPIEF</sequence>
<keyword evidence="18" id="KW-0346">Stress response</keyword>
<keyword evidence="28" id="KW-1185">Reference proteome</keyword>
<dbReference type="Gene3D" id="6.10.340.10">
    <property type="match status" value="1"/>
</dbReference>
<evidence type="ECO:0000256" key="20">
    <source>
        <dbReference type="ARBA" id="ARBA00023211"/>
    </source>
</evidence>
<keyword evidence="6" id="KW-1003">Cell membrane</keyword>
<name>A0ABW3FP35_9PSEU</name>
<evidence type="ECO:0000256" key="14">
    <source>
        <dbReference type="ARBA" id="ARBA00022842"/>
    </source>
</evidence>
<dbReference type="Gene3D" id="1.10.287.130">
    <property type="match status" value="1"/>
</dbReference>
<evidence type="ECO:0000256" key="12">
    <source>
        <dbReference type="ARBA" id="ARBA00022801"/>
    </source>
</evidence>
<evidence type="ECO:0000256" key="13">
    <source>
        <dbReference type="ARBA" id="ARBA00022840"/>
    </source>
</evidence>
<dbReference type="PROSITE" id="PS50885">
    <property type="entry name" value="HAMP"/>
    <property type="match status" value="1"/>
</dbReference>
<keyword evidence="23" id="KW-0472">Membrane</keyword>
<accession>A0ABW3FP35</accession>
<evidence type="ECO:0000256" key="24">
    <source>
        <dbReference type="SAM" id="SignalP"/>
    </source>
</evidence>
<comment type="cofactor">
    <cofactor evidence="3">
        <name>Mg(2+)</name>
        <dbReference type="ChEBI" id="CHEBI:18420"/>
    </cofactor>
</comment>
<keyword evidence="13 27" id="KW-0067">ATP-binding</keyword>
<evidence type="ECO:0000256" key="22">
    <source>
        <dbReference type="ARBA" id="ARBA00041776"/>
    </source>
</evidence>
<dbReference type="EC" id="2.7.13.3" evidence="5"/>
<gene>
    <name evidence="27" type="ORF">ACFQ16_06735</name>
</gene>
<evidence type="ECO:0000256" key="19">
    <source>
        <dbReference type="ARBA" id="ARBA00023026"/>
    </source>
</evidence>
<keyword evidence="24" id="KW-0732">Signal</keyword>
<feature type="signal peptide" evidence="24">
    <location>
        <begin position="1"/>
        <end position="23"/>
    </location>
</feature>
<dbReference type="InterPro" id="IPR003594">
    <property type="entry name" value="HATPase_dom"/>
</dbReference>
<keyword evidence="15" id="KW-0904">Protein phosphatase</keyword>